<dbReference type="AlphaFoldDB" id="A0A4C1TRL0"/>
<feature type="domain" description="PiggyBac transposable element-derived protein" evidence="1">
    <location>
        <begin position="54"/>
        <end position="188"/>
    </location>
</feature>
<keyword evidence="3" id="KW-1185">Reference proteome</keyword>
<dbReference type="InterPro" id="IPR029526">
    <property type="entry name" value="PGBD"/>
</dbReference>
<sequence>MCSGPRKKNYFGKNRFRRSSAPPLLRSKILQRNIVEEREGAKPAYRNELNVPSSPLDVWEKFFTDELLEKTIRNKNAKIQEIGPIYQNPNWVQDMDLMELKAFIEFLFYIAIFKENHEHYTAWYTSDGTGREIYSCIIGKNRLEVLLKTLRFYDSKTRLGRKENDHSAPIGELFNSFIEQCQAIYAIGN</sequence>
<gene>
    <name evidence="2" type="ORF">EVAR_19344_1</name>
</gene>
<dbReference type="Pfam" id="PF13843">
    <property type="entry name" value="DDE_Tnp_1_7"/>
    <property type="match status" value="1"/>
</dbReference>
<dbReference type="OrthoDB" id="8191541at2759"/>
<protein>
    <recommendedName>
        <fullName evidence="1">PiggyBac transposable element-derived protein domain-containing protein</fullName>
    </recommendedName>
</protein>
<dbReference type="Proteomes" id="UP000299102">
    <property type="component" value="Unassembled WGS sequence"/>
</dbReference>
<dbReference type="EMBL" id="BGZK01000080">
    <property type="protein sequence ID" value="GBP16544.1"/>
    <property type="molecule type" value="Genomic_DNA"/>
</dbReference>
<comment type="caution">
    <text evidence="2">The sequence shown here is derived from an EMBL/GenBank/DDBJ whole genome shotgun (WGS) entry which is preliminary data.</text>
</comment>
<reference evidence="2 3" key="1">
    <citation type="journal article" date="2019" name="Commun. Biol.">
        <title>The bagworm genome reveals a unique fibroin gene that provides high tensile strength.</title>
        <authorList>
            <person name="Kono N."/>
            <person name="Nakamura H."/>
            <person name="Ohtoshi R."/>
            <person name="Tomita M."/>
            <person name="Numata K."/>
            <person name="Arakawa K."/>
        </authorList>
    </citation>
    <scope>NUCLEOTIDE SEQUENCE [LARGE SCALE GENOMIC DNA]</scope>
</reference>
<evidence type="ECO:0000313" key="2">
    <source>
        <dbReference type="EMBL" id="GBP16544.1"/>
    </source>
</evidence>
<evidence type="ECO:0000259" key="1">
    <source>
        <dbReference type="Pfam" id="PF13843"/>
    </source>
</evidence>
<dbReference type="STRING" id="151549.A0A4C1TRL0"/>
<proteinExistence type="predicted"/>
<evidence type="ECO:0000313" key="3">
    <source>
        <dbReference type="Proteomes" id="UP000299102"/>
    </source>
</evidence>
<accession>A0A4C1TRL0</accession>
<organism evidence="2 3">
    <name type="scientific">Eumeta variegata</name>
    <name type="common">Bagworm moth</name>
    <name type="synonym">Eumeta japonica</name>
    <dbReference type="NCBI Taxonomy" id="151549"/>
    <lineage>
        <taxon>Eukaryota</taxon>
        <taxon>Metazoa</taxon>
        <taxon>Ecdysozoa</taxon>
        <taxon>Arthropoda</taxon>
        <taxon>Hexapoda</taxon>
        <taxon>Insecta</taxon>
        <taxon>Pterygota</taxon>
        <taxon>Neoptera</taxon>
        <taxon>Endopterygota</taxon>
        <taxon>Lepidoptera</taxon>
        <taxon>Glossata</taxon>
        <taxon>Ditrysia</taxon>
        <taxon>Tineoidea</taxon>
        <taxon>Psychidae</taxon>
        <taxon>Oiketicinae</taxon>
        <taxon>Eumeta</taxon>
    </lineage>
</organism>
<name>A0A4C1TRL0_EUMVA</name>